<dbReference type="AlphaFoldDB" id="A0A5B8Z143"/>
<keyword evidence="2" id="KW-1185">Reference proteome</keyword>
<dbReference type="OrthoDB" id="9789360at2"/>
<dbReference type="EMBL" id="CP042593">
    <property type="protein sequence ID" value="QED46690.1"/>
    <property type="molecule type" value="Genomic_DNA"/>
</dbReference>
<dbReference type="KEGG" id="bda:FSZ17_05040"/>
<accession>A0A5B8Z143</accession>
<reference evidence="2" key="1">
    <citation type="submission" date="2019-08" db="EMBL/GenBank/DDBJ databases">
        <authorList>
            <person name="Zheng X."/>
        </authorList>
    </citation>
    <scope>NUCLEOTIDE SEQUENCE [LARGE SCALE GENOMIC DNA]</scope>
    <source>
        <strain evidence="2">FJAT-25496</strain>
    </source>
</reference>
<evidence type="ECO:0000313" key="1">
    <source>
        <dbReference type="EMBL" id="QED46690.1"/>
    </source>
</evidence>
<protein>
    <submittedName>
        <fullName evidence="1">DUF2332 domain-containing protein</fullName>
    </submittedName>
</protein>
<dbReference type="Proteomes" id="UP000321555">
    <property type="component" value="Chromosome"/>
</dbReference>
<gene>
    <name evidence="1" type="ORF">FSZ17_05040</name>
</gene>
<evidence type="ECO:0000313" key="2">
    <source>
        <dbReference type="Proteomes" id="UP000321555"/>
    </source>
</evidence>
<organism evidence="1 2">
    <name type="scientific">Cytobacillus dafuensis</name>
    <name type="common">Bacillus dafuensis</name>
    <dbReference type="NCBI Taxonomy" id="1742359"/>
    <lineage>
        <taxon>Bacteria</taxon>
        <taxon>Bacillati</taxon>
        <taxon>Bacillota</taxon>
        <taxon>Bacilli</taxon>
        <taxon>Bacillales</taxon>
        <taxon>Bacillaceae</taxon>
        <taxon>Cytobacillus</taxon>
    </lineage>
</organism>
<dbReference type="PIRSF" id="PIRSF012608">
    <property type="entry name" value="UCP012608"/>
    <property type="match status" value="1"/>
</dbReference>
<sequence>MNKELLSKRFYQFALRECHDSSPLYEWLSLKISEDEEMLELSSHSREGQPVPNLFLGAIHYLLIKGADHSLKDFYPSIVENARFIEDTFPHFKDFCQDNREDIIFILKNKLVQTNEVRRCGYLYPTFSYIYNNTKKPLALIEIGTSAGFQLLWDKYAYSYNGKDFYGNNDSNLLIETEIKGDGIPDFLLKSPPVTHRVGLDLHINDVTDNEDALWLNALIWPEHKERRVLFEKATSCIKQYKSEMNLIEGDGVELLQQFASKVPPESTLCVFHTHVANQMPNEMKEKLLDQIKEIGGKRDIFHLYNNIWDGKLHLDSFCDGKEELRVIGETDGHGRWFTWEL</sequence>
<dbReference type="InterPro" id="IPR011200">
    <property type="entry name" value="UCP012608"/>
</dbReference>
<name>A0A5B8Z143_CYTDA</name>
<dbReference type="Pfam" id="PF10094">
    <property type="entry name" value="DUF2332"/>
    <property type="match status" value="1"/>
</dbReference>
<proteinExistence type="predicted"/>